<dbReference type="AlphaFoldDB" id="A0A4V3QZL9"/>
<dbReference type="Pfam" id="PF13676">
    <property type="entry name" value="TIR_2"/>
    <property type="match status" value="1"/>
</dbReference>
<feature type="region of interest" description="Disordered" evidence="1">
    <location>
        <begin position="431"/>
        <end position="464"/>
    </location>
</feature>
<feature type="domain" description="TIR" evidence="2">
    <location>
        <begin position="7"/>
        <end position="149"/>
    </location>
</feature>
<dbReference type="InterPro" id="IPR035897">
    <property type="entry name" value="Toll_tir_struct_dom_sf"/>
</dbReference>
<proteinExistence type="predicted"/>
<dbReference type="Gene3D" id="3.40.50.10140">
    <property type="entry name" value="Toll/interleukin-1 receptor homology (TIR) domain"/>
    <property type="match status" value="1"/>
</dbReference>
<evidence type="ECO:0000259" key="2">
    <source>
        <dbReference type="PROSITE" id="PS50104"/>
    </source>
</evidence>
<dbReference type="EMBL" id="SRXT01000002">
    <property type="protein sequence ID" value="TGX54782.1"/>
    <property type="molecule type" value="Genomic_DNA"/>
</dbReference>
<dbReference type="SUPFAM" id="SSF52200">
    <property type="entry name" value="Toll/Interleukin receptor TIR domain"/>
    <property type="match status" value="1"/>
</dbReference>
<sequence length="464" mass="51659">MTKPAIAARDTILITHANPEDNRFARWLAARLTTAGYKTWVDVRSLRGGDDFWDRIEHVLRHETVKQVVVVSEHIGKQGVKKELALGDVMRRKLGDQTFMIPIRIGDVDYGELPTEILRQNSHNAFPNWAACLEPLLETLDTAAVPKVSGPDAALLSTIVAAQEDGRKLVADIPETLYSNWFELEARPDVWVMEAKGTTAQLEAWGEFTRVPHVLHSGGAIAFCGPVAIEGLDGAPPPLKARASLPFNSVVDGAYTHVFGERSNTRRIMVNLMRQHWDLAMHSRGLLPVNFASGARGWFFPDGLISKSVKIALPDGHKVDRVLSGKFKERRWHLCLVAQPKLWPDALYRVHANVAVTIDGKTPLPGEQLQRIRLRLTRSWFNDKWRDMLLAAMGWLSEGADTLDLAAMGERLSVASLPMTFDFPVSFVAEEDRQTEEDETGQITLSEEFDSAFDSDPDAEEAAA</sequence>
<name>A0A4V3QZL9_9SPHN</name>
<evidence type="ECO:0000313" key="3">
    <source>
        <dbReference type="EMBL" id="TGX54782.1"/>
    </source>
</evidence>
<organism evidence="3 4">
    <name type="scientific">Sphingomonas gei</name>
    <dbReference type="NCBI Taxonomy" id="1395960"/>
    <lineage>
        <taxon>Bacteria</taxon>
        <taxon>Pseudomonadati</taxon>
        <taxon>Pseudomonadota</taxon>
        <taxon>Alphaproteobacteria</taxon>
        <taxon>Sphingomonadales</taxon>
        <taxon>Sphingomonadaceae</taxon>
        <taxon>Sphingomonas</taxon>
    </lineage>
</organism>
<evidence type="ECO:0000313" key="4">
    <source>
        <dbReference type="Proteomes" id="UP000306147"/>
    </source>
</evidence>
<dbReference type="InterPro" id="IPR000157">
    <property type="entry name" value="TIR_dom"/>
</dbReference>
<dbReference type="Proteomes" id="UP000306147">
    <property type="component" value="Unassembled WGS sequence"/>
</dbReference>
<protein>
    <submittedName>
        <fullName evidence="3">Toll/interleukin-1 receptor domain-containing protein</fullName>
    </submittedName>
</protein>
<evidence type="ECO:0000256" key="1">
    <source>
        <dbReference type="SAM" id="MobiDB-lite"/>
    </source>
</evidence>
<gene>
    <name evidence="3" type="ORF">E5A73_04825</name>
</gene>
<keyword evidence="3" id="KW-0675">Receptor</keyword>
<keyword evidence="4" id="KW-1185">Reference proteome</keyword>
<dbReference type="RefSeq" id="WP_135962678.1">
    <property type="nucleotide sequence ID" value="NZ_SRXT01000002.1"/>
</dbReference>
<comment type="caution">
    <text evidence="3">The sequence shown here is derived from an EMBL/GenBank/DDBJ whole genome shotgun (WGS) entry which is preliminary data.</text>
</comment>
<dbReference type="PROSITE" id="PS50104">
    <property type="entry name" value="TIR"/>
    <property type="match status" value="1"/>
</dbReference>
<feature type="compositionally biased region" description="Acidic residues" evidence="1">
    <location>
        <begin position="447"/>
        <end position="464"/>
    </location>
</feature>
<reference evidence="3 4" key="1">
    <citation type="submission" date="2019-04" db="EMBL/GenBank/DDBJ databases">
        <title>Sphingomonas psychrotolerans sp. nov., isolated from soil in the Tianshan Mountains, Xinjiang, China.</title>
        <authorList>
            <person name="Luo Y."/>
            <person name="Sheng H."/>
        </authorList>
    </citation>
    <scope>NUCLEOTIDE SEQUENCE [LARGE SCALE GENOMIC DNA]</scope>
    <source>
        <strain evidence="3 4">ZFGT-11</strain>
    </source>
</reference>
<dbReference type="OrthoDB" id="9781481at2"/>
<accession>A0A4V3QZL9</accession>
<dbReference type="GO" id="GO:0007165">
    <property type="term" value="P:signal transduction"/>
    <property type="evidence" value="ECO:0007669"/>
    <property type="project" value="InterPro"/>
</dbReference>